<dbReference type="RefSeq" id="WP_146504627.1">
    <property type="nucleotide sequence ID" value="NZ_SJPG01000001.1"/>
</dbReference>
<dbReference type="InterPro" id="IPR036705">
    <property type="entry name" value="Ribosyl_crysJ1_sf"/>
</dbReference>
<dbReference type="PANTHER" id="PTHR16222">
    <property type="entry name" value="ADP-RIBOSYLGLYCOHYDROLASE"/>
    <property type="match status" value="1"/>
</dbReference>
<feature type="binding site" evidence="1">
    <location>
        <position position="288"/>
    </location>
    <ligand>
        <name>Mg(2+)</name>
        <dbReference type="ChEBI" id="CHEBI:18420"/>
        <label>1</label>
    </ligand>
</feature>
<keyword evidence="2" id="KW-0472">Membrane</keyword>
<keyword evidence="3" id="KW-0378">Hydrolase</keyword>
<dbReference type="EC" id="3.2.2.24" evidence="3"/>
<dbReference type="InterPro" id="IPR050792">
    <property type="entry name" value="ADP-ribosylglycohydrolase"/>
</dbReference>
<feature type="binding site" evidence="1">
    <location>
        <position position="51"/>
    </location>
    <ligand>
        <name>Mg(2+)</name>
        <dbReference type="ChEBI" id="CHEBI:18420"/>
        <label>1</label>
    </ligand>
</feature>
<dbReference type="SUPFAM" id="SSF101478">
    <property type="entry name" value="ADP-ribosylglycohydrolase"/>
    <property type="match status" value="1"/>
</dbReference>
<evidence type="ECO:0000313" key="3">
    <source>
        <dbReference type="EMBL" id="TWT62809.1"/>
    </source>
</evidence>
<dbReference type="GO" id="GO:0047407">
    <property type="term" value="F:ADP-ribosyl-[dinitrogen reductase] hydrolase activity"/>
    <property type="evidence" value="ECO:0007669"/>
    <property type="project" value="UniProtKB-EC"/>
</dbReference>
<sequence>MTVSHIRGCILGTAVGDALGLPYEGVSPRRAQKMLGSPVRYRFFFRRGMVSDDTEHTCLVAQSLIATNFDLETLPQDFARRLRWWFLALPAGIGRATFRACLKLWIGYSPATSGVYSAGNGPAMRAAIIGAVIDDLENLEEFVWVISRITHSDEKAAWGAIAVALAAQHSRQLNPINRQKYLDQLKSIIERRCNGLLEARAAISEVDERFTLTPDEVKSNREIVNLLQAAVDSVTQKESTMDFALSLGLKKGVSGYTYHTVPVAIHAWLSHPRDYRAAVMSVIECGGDADTTAAIVGGIVGCGVGEEGIPNEWISKLWEWPRSVNWMRRLADQLADSKNHSKPMDPIKLNFIAVLFRNLFFLVIVLLHGFRRLLPPY</sequence>
<comment type="cofactor">
    <cofactor evidence="1">
        <name>Mg(2+)</name>
        <dbReference type="ChEBI" id="CHEBI:18420"/>
    </cofactor>
    <text evidence="1">Binds 2 magnesium ions per subunit.</text>
</comment>
<dbReference type="Pfam" id="PF03747">
    <property type="entry name" value="ADP_ribosyl_GH"/>
    <property type="match status" value="1"/>
</dbReference>
<accession>A0A5C5XJJ6</accession>
<dbReference type="Proteomes" id="UP000316095">
    <property type="component" value="Unassembled WGS sequence"/>
</dbReference>
<organism evidence="3 4">
    <name type="scientific">Rubinisphaera italica</name>
    <dbReference type="NCBI Taxonomy" id="2527969"/>
    <lineage>
        <taxon>Bacteria</taxon>
        <taxon>Pseudomonadati</taxon>
        <taxon>Planctomycetota</taxon>
        <taxon>Planctomycetia</taxon>
        <taxon>Planctomycetales</taxon>
        <taxon>Planctomycetaceae</taxon>
        <taxon>Rubinisphaera</taxon>
    </lineage>
</organism>
<keyword evidence="4" id="KW-1185">Reference proteome</keyword>
<dbReference type="PANTHER" id="PTHR16222:SF12">
    <property type="entry name" value="ADP-RIBOSYLGLYCOHYDROLASE-RELATED"/>
    <property type="match status" value="1"/>
</dbReference>
<reference evidence="3 4" key="1">
    <citation type="submission" date="2019-02" db="EMBL/GenBank/DDBJ databases">
        <title>Deep-cultivation of Planctomycetes and their phenomic and genomic characterization uncovers novel biology.</title>
        <authorList>
            <person name="Wiegand S."/>
            <person name="Jogler M."/>
            <person name="Boedeker C."/>
            <person name="Pinto D."/>
            <person name="Vollmers J."/>
            <person name="Rivas-Marin E."/>
            <person name="Kohn T."/>
            <person name="Peeters S.H."/>
            <person name="Heuer A."/>
            <person name="Rast P."/>
            <person name="Oberbeckmann S."/>
            <person name="Bunk B."/>
            <person name="Jeske O."/>
            <person name="Meyerdierks A."/>
            <person name="Storesund J.E."/>
            <person name="Kallscheuer N."/>
            <person name="Luecker S."/>
            <person name="Lage O.M."/>
            <person name="Pohl T."/>
            <person name="Merkel B.J."/>
            <person name="Hornburger P."/>
            <person name="Mueller R.-W."/>
            <person name="Bruemmer F."/>
            <person name="Labrenz M."/>
            <person name="Spormann A.M."/>
            <person name="Op Den Camp H."/>
            <person name="Overmann J."/>
            <person name="Amann R."/>
            <person name="Jetten M.S.M."/>
            <person name="Mascher T."/>
            <person name="Medema M.H."/>
            <person name="Devos D.P."/>
            <person name="Kaster A.-K."/>
            <person name="Ovreas L."/>
            <person name="Rohde M."/>
            <person name="Galperin M.Y."/>
            <person name="Jogler C."/>
        </authorList>
    </citation>
    <scope>NUCLEOTIDE SEQUENCE [LARGE SCALE GENOMIC DNA]</scope>
    <source>
        <strain evidence="3 4">Pan54</strain>
    </source>
</reference>
<evidence type="ECO:0000313" key="4">
    <source>
        <dbReference type="Proteomes" id="UP000316095"/>
    </source>
</evidence>
<keyword evidence="1" id="KW-0479">Metal-binding</keyword>
<keyword evidence="2" id="KW-1133">Transmembrane helix</keyword>
<protein>
    <submittedName>
        <fullName evidence="3">ADP-ribosyl-[dinitrogen reductase] glycohydrolase</fullName>
        <ecNumber evidence="3">3.2.2.24</ecNumber>
    </submittedName>
</protein>
<dbReference type="Gene3D" id="1.10.4080.10">
    <property type="entry name" value="ADP-ribosylation/Crystallin J1"/>
    <property type="match status" value="1"/>
</dbReference>
<feature type="binding site" evidence="1">
    <location>
        <position position="52"/>
    </location>
    <ligand>
        <name>Mg(2+)</name>
        <dbReference type="ChEBI" id="CHEBI:18420"/>
        <label>1</label>
    </ligand>
</feature>
<feature type="binding site" evidence="1">
    <location>
        <position position="290"/>
    </location>
    <ligand>
        <name>Mg(2+)</name>
        <dbReference type="ChEBI" id="CHEBI:18420"/>
        <label>1</label>
    </ligand>
</feature>
<evidence type="ECO:0000256" key="2">
    <source>
        <dbReference type="SAM" id="Phobius"/>
    </source>
</evidence>
<name>A0A5C5XJJ6_9PLAN</name>
<gene>
    <name evidence="3" type="primary">draG_3</name>
    <name evidence="3" type="ORF">Pan54_35550</name>
</gene>
<keyword evidence="3" id="KW-0326">Glycosidase</keyword>
<feature type="transmembrane region" description="Helical" evidence="2">
    <location>
        <begin position="349"/>
        <end position="370"/>
    </location>
</feature>
<feature type="binding site" evidence="1">
    <location>
        <position position="291"/>
    </location>
    <ligand>
        <name>Mg(2+)</name>
        <dbReference type="ChEBI" id="CHEBI:18420"/>
        <label>1</label>
    </ligand>
</feature>
<dbReference type="InterPro" id="IPR005502">
    <property type="entry name" value="Ribosyl_crysJ1"/>
</dbReference>
<feature type="binding site" evidence="1">
    <location>
        <position position="53"/>
    </location>
    <ligand>
        <name>Mg(2+)</name>
        <dbReference type="ChEBI" id="CHEBI:18420"/>
        <label>1</label>
    </ligand>
</feature>
<dbReference type="OrthoDB" id="9798107at2"/>
<keyword evidence="1" id="KW-0460">Magnesium</keyword>
<proteinExistence type="predicted"/>
<evidence type="ECO:0000256" key="1">
    <source>
        <dbReference type="PIRSR" id="PIRSR605502-1"/>
    </source>
</evidence>
<dbReference type="GO" id="GO:0046872">
    <property type="term" value="F:metal ion binding"/>
    <property type="evidence" value="ECO:0007669"/>
    <property type="project" value="UniProtKB-KW"/>
</dbReference>
<dbReference type="AlphaFoldDB" id="A0A5C5XJJ6"/>
<keyword evidence="2" id="KW-0812">Transmembrane</keyword>
<dbReference type="EMBL" id="SJPG01000001">
    <property type="protein sequence ID" value="TWT62809.1"/>
    <property type="molecule type" value="Genomic_DNA"/>
</dbReference>
<comment type="caution">
    <text evidence="3">The sequence shown here is derived from an EMBL/GenBank/DDBJ whole genome shotgun (WGS) entry which is preliminary data.</text>
</comment>